<keyword evidence="17" id="KW-1185">Reference proteome</keyword>
<dbReference type="Pfam" id="PF02801">
    <property type="entry name" value="Ketoacyl-synt_C"/>
    <property type="match status" value="1"/>
</dbReference>
<dbReference type="FunFam" id="3.40.47.10:FF:000009">
    <property type="entry name" value="3-oxoacyl-[acyl-carrier-protein] synthase 2"/>
    <property type="match status" value="1"/>
</dbReference>
<dbReference type="InterPro" id="IPR014031">
    <property type="entry name" value="Ketoacyl_synth_C"/>
</dbReference>
<comment type="catalytic activity">
    <reaction evidence="11">
        <text>(9Z)-hexadecenoyl-[ACP] + malonyl-[ACP] + H(+) = 3-oxo-(11Z)-octadecenoyl-[ACP] + holo-[ACP] + CO2</text>
        <dbReference type="Rhea" id="RHEA:55040"/>
        <dbReference type="Rhea" id="RHEA-COMP:9623"/>
        <dbReference type="Rhea" id="RHEA-COMP:9685"/>
        <dbReference type="Rhea" id="RHEA-COMP:10800"/>
        <dbReference type="Rhea" id="RHEA-COMP:14074"/>
        <dbReference type="ChEBI" id="CHEBI:15378"/>
        <dbReference type="ChEBI" id="CHEBI:16526"/>
        <dbReference type="ChEBI" id="CHEBI:64479"/>
        <dbReference type="ChEBI" id="CHEBI:78449"/>
        <dbReference type="ChEBI" id="CHEBI:83989"/>
        <dbReference type="ChEBI" id="CHEBI:138538"/>
        <dbReference type="EC" id="2.3.1.179"/>
    </reaction>
</comment>
<dbReference type="NCBIfam" id="TIGR03150">
    <property type="entry name" value="fabF"/>
    <property type="match status" value="1"/>
</dbReference>
<feature type="active site" description="For beta-ketoacyl synthase activity" evidence="12">
    <location>
        <position position="164"/>
    </location>
</feature>
<keyword evidence="7" id="KW-0276">Fatty acid metabolism</keyword>
<keyword evidence="8" id="KW-0443">Lipid metabolism</keyword>
<feature type="domain" description="Ketosynthase family 3 (KS3)" evidence="15">
    <location>
        <begin position="3"/>
        <end position="411"/>
    </location>
</feature>
<dbReference type="InterPro" id="IPR020841">
    <property type="entry name" value="PKS_Beta-ketoAc_synthase_dom"/>
</dbReference>
<dbReference type="EMBL" id="BMEO01000003">
    <property type="protein sequence ID" value="GGF90136.1"/>
    <property type="molecule type" value="Genomic_DNA"/>
</dbReference>
<comment type="similarity">
    <text evidence="2 11 13">Belongs to the thiolase-like superfamily. Beta-ketoacyl-ACP synthases family.</text>
</comment>
<dbReference type="SMART" id="SM00825">
    <property type="entry name" value="PKS_KS"/>
    <property type="match status" value="1"/>
</dbReference>
<dbReference type="SUPFAM" id="SSF53901">
    <property type="entry name" value="Thiolase-like"/>
    <property type="match status" value="2"/>
</dbReference>
<comment type="caution">
    <text evidence="16">The sequence shown here is derived from an EMBL/GenBank/DDBJ whole genome shotgun (WGS) entry which is preliminary data.</text>
</comment>
<evidence type="ECO:0000259" key="15">
    <source>
        <dbReference type="PROSITE" id="PS52004"/>
    </source>
</evidence>
<dbReference type="InterPro" id="IPR018201">
    <property type="entry name" value="Ketoacyl_synth_AS"/>
</dbReference>
<evidence type="ECO:0000256" key="7">
    <source>
        <dbReference type="ARBA" id="ARBA00022832"/>
    </source>
</evidence>
<dbReference type="InterPro" id="IPR000794">
    <property type="entry name" value="Beta-ketoacyl_synthase"/>
</dbReference>
<comment type="catalytic activity">
    <reaction evidence="11">
        <text>a fatty acyl-[ACP] + malonyl-[ACP] + H(+) = a 3-oxoacyl-[ACP] + holo-[ACP] + CO2</text>
        <dbReference type="Rhea" id="RHEA:22836"/>
        <dbReference type="Rhea" id="RHEA-COMP:9623"/>
        <dbReference type="Rhea" id="RHEA-COMP:9685"/>
        <dbReference type="Rhea" id="RHEA-COMP:9916"/>
        <dbReference type="Rhea" id="RHEA-COMP:14125"/>
        <dbReference type="ChEBI" id="CHEBI:15378"/>
        <dbReference type="ChEBI" id="CHEBI:16526"/>
        <dbReference type="ChEBI" id="CHEBI:64479"/>
        <dbReference type="ChEBI" id="CHEBI:78449"/>
        <dbReference type="ChEBI" id="CHEBI:78776"/>
        <dbReference type="ChEBI" id="CHEBI:138651"/>
    </reaction>
</comment>
<protein>
    <recommendedName>
        <fullName evidence="4 11">3-oxoacyl-[acyl-carrier-protein] synthase 2</fullName>
        <ecNumber evidence="3 11">2.3.1.179</ecNumber>
    </recommendedName>
</protein>
<evidence type="ECO:0000313" key="17">
    <source>
        <dbReference type="Proteomes" id="UP000605253"/>
    </source>
</evidence>
<dbReference type="GO" id="GO:0006633">
    <property type="term" value="P:fatty acid biosynthetic process"/>
    <property type="evidence" value="ECO:0007669"/>
    <property type="project" value="UniProtKB-UniRule"/>
</dbReference>
<evidence type="ECO:0000256" key="9">
    <source>
        <dbReference type="ARBA" id="ARBA00023160"/>
    </source>
</evidence>
<dbReference type="GO" id="GO:0004315">
    <property type="term" value="F:3-oxoacyl-[acyl-carrier-protein] synthase activity"/>
    <property type="evidence" value="ECO:0007669"/>
    <property type="project" value="UniProtKB-UniRule"/>
</dbReference>
<dbReference type="InterPro" id="IPR014030">
    <property type="entry name" value="Ketoacyl_synth_N"/>
</dbReference>
<dbReference type="CDD" id="cd00834">
    <property type="entry name" value="KAS_I_II"/>
    <property type="match status" value="1"/>
</dbReference>
<evidence type="ECO:0000256" key="6">
    <source>
        <dbReference type="ARBA" id="ARBA00022679"/>
    </source>
</evidence>
<evidence type="ECO:0000256" key="1">
    <source>
        <dbReference type="ARBA" id="ARBA00005194"/>
    </source>
</evidence>
<proteinExistence type="inferred from homology"/>
<dbReference type="EC" id="2.3.1.179" evidence="3 11"/>
<evidence type="ECO:0000256" key="12">
    <source>
        <dbReference type="PIRSR" id="PIRSR000447-1"/>
    </source>
</evidence>
<dbReference type="Proteomes" id="UP000605253">
    <property type="component" value="Unassembled WGS sequence"/>
</dbReference>
<dbReference type="PANTHER" id="PTHR11712:SF336">
    <property type="entry name" value="3-OXOACYL-[ACYL-CARRIER-PROTEIN] SYNTHASE, MITOCHONDRIAL"/>
    <property type="match status" value="1"/>
</dbReference>
<evidence type="ECO:0000313" key="16">
    <source>
        <dbReference type="EMBL" id="GGF90136.1"/>
    </source>
</evidence>
<organism evidence="16 17">
    <name type="scientific">Marinicella pacifica</name>
    <dbReference type="NCBI Taxonomy" id="1171543"/>
    <lineage>
        <taxon>Bacteria</taxon>
        <taxon>Pseudomonadati</taxon>
        <taxon>Pseudomonadota</taxon>
        <taxon>Gammaproteobacteria</taxon>
        <taxon>Lysobacterales</taxon>
        <taxon>Marinicellaceae</taxon>
        <taxon>Marinicella</taxon>
    </lineage>
</organism>
<evidence type="ECO:0000256" key="13">
    <source>
        <dbReference type="RuleBase" id="RU003694"/>
    </source>
</evidence>
<dbReference type="GO" id="GO:0005829">
    <property type="term" value="C:cytosol"/>
    <property type="evidence" value="ECO:0007669"/>
    <property type="project" value="TreeGrafter"/>
</dbReference>
<evidence type="ECO:0000256" key="5">
    <source>
        <dbReference type="ARBA" id="ARBA00022516"/>
    </source>
</evidence>
<keyword evidence="9 11" id="KW-0275">Fatty acid biosynthesis</keyword>
<feature type="region of interest" description="Disordered" evidence="14">
    <location>
        <begin position="207"/>
        <end position="226"/>
    </location>
</feature>
<keyword evidence="10 11" id="KW-0012">Acyltransferase</keyword>
<dbReference type="InterPro" id="IPR017568">
    <property type="entry name" value="3-oxoacyl-ACP_synth-2"/>
</dbReference>
<evidence type="ECO:0000256" key="10">
    <source>
        <dbReference type="ARBA" id="ARBA00023315"/>
    </source>
</evidence>
<name>A0A917CL95_9GAMM</name>
<evidence type="ECO:0000256" key="8">
    <source>
        <dbReference type="ARBA" id="ARBA00023098"/>
    </source>
</evidence>
<reference evidence="16" key="1">
    <citation type="journal article" date="2014" name="Int. J. Syst. Evol. Microbiol.">
        <title>Complete genome sequence of Corynebacterium casei LMG S-19264T (=DSM 44701T), isolated from a smear-ripened cheese.</title>
        <authorList>
            <consortium name="US DOE Joint Genome Institute (JGI-PGF)"/>
            <person name="Walter F."/>
            <person name="Albersmeier A."/>
            <person name="Kalinowski J."/>
            <person name="Ruckert C."/>
        </authorList>
    </citation>
    <scope>NUCLEOTIDE SEQUENCE</scope>
    <source>
        <strain evidence="16">CGMCC 1.12181</strain>
    </source>
</reference>
<dbReference type="PROSITE" id="PS00606">
    <property type="entry name" value="KS3_1"/>
    <property type="match status" value="1"/>
</dbReference>
<comment type="pathway">
    <text evidence="1 11">Lipid metabolism; fatty acid biosynthesis.</text>
</comment>
<evidence type="ECO:0000256" key="14">
    <source>
        <dbReference type="SAM" id="MobiDB-lite"/>
    </source>
</evidence>
<evidence type="ECO:0000256" key="3">
    <source>
        <dbReference type="ARBA" id="ARBA00012356"/>
    </source>
</evidence>
<accession>A0A917CL95</accession>
<dbReference type="PROSITE" id="PS52004">
    <property type="entry name" value="KS3_2"/>
    <property type="match status" value="1"/>
</dbReference>
<dbReference type="NCBIfam" id="NF005589">
    <property type="entry name" value="PRK07314.1"/>
    <property type="match status" value="1"/>
</dbReference>
<keyword evidence="5 11" id="KW-0444">Lipid biosynthesis</keyword>
<dbReference type="Pfam" id="PF00109">
    <property type="entry name" value="ketoacyl-synt"/>
    <property type="match status" value="1"/>
</dbReference>
<sequence>MQKRRVVVTGMGIVSPVGNQLKTAWDNILNGVSGIGPISHFDTTDFAAKIAGEVKDFDVSKYLSAKDAKKMDPFIHYAMAAGTDAIEDAGLEVSEANAERIGVYVGAGIGGILGIQETTETWLERGPRRISPFFIPSTIINMASGNLSIKYGLKGPNLAMVSACSSATHSIGMAYRSIQYGDADVMICGGAEYASTPIAIGGFSQSKALSTRNDEPTKASRPWDQERDGFVLGDGAGVLVLETLEHAQARGARIYAEMVGFGMSSDAHHMTAPSPGGEGAARCMTHAIKDSGLAKTDFDYINAHGTSTPQGDVGESDAVKMTFGDQAYHLAVSSTKSMTGHLLGAAGGIEAIFSVLAIKDQMLPPTINLDNPDPACDLDYVPNQSRSAHINAVMSNSFGFGGTNGSVVFKKFAGHE</sequence>
<gene>
    <name evidence="16" type="ORF">GCM10011365_09110</name>
</gene>
<evidence type="ECO:0000256" key="2">
    <source>
        <dbReference type="ARBA" id="ARBA00008467"/>
    </source>
</evidence>
<dbReference type="PIRSF" id="PIRSF000447">
    <property type="entry name" value="KAS_II"/>
    <property type="match status" value="1"/>
</dbReference>
<dbReference type="InterPro" id="IPR016039">
    <property type="entry name" value="Thiolase-like"/>
</dbReference>
<feature type="compositionally biased region" description="Basic and acidic residues" evidence="14">
    <location>
        <begin position="212"/>
        <end position="226"/>
    </location>
</feature>
<dbReference type="AlphaFoldDB" id="A0A917CL95"/>
<keyword evidence="6 11" id="KW-0808">Transferase</keyword>
<evidence type="ECO:0000256" key="11">
    <source>
        <dbReference type="PIRNR" id="PIRNR000447"/>
    </source>
</evidence>
<dbReference type="PANTHER" id="PTHR11712">
    <property type="entry name" value="POLYKETIDE SYNTHASE-RELATED"/>
    <property type="match status" value="1"/>
</dbReference>
<reference evidence="16" key="2">
    <citation type="submission" date="2020-09" db="EMBL/GenBank/DDBJ databases">
        <authorList>
            <person name="Sun Q."/>
            <person name="Zhou Y."/>
        </authorList>
    </citation>
    <scope>NUCLEOTIDE SEQUENCE</scope>
    <source>
        <strain evidence="16">CGMCC 1.12181</strain>
    </source>
</reference>
<dbReference type="RefSeq" id="WP_188364509.1">
    <property type="nucleotide sequence ID" value="NZ_BAABJF010000017.1"/>
</dbReference>
<dbReference type="NCBIfam" id="NF004970">
    <property type="entry name" value="PRK06333.1"/>
    <property type="match status" value="1"/>
</dbReference>
<evidence type="ECO:0000256" key="4">
    <source>
        <dbReference type="ARBA" id="ARBA00014657"/>
    </source>
</evidence>
<comment type="function">
    <text evidence="11">Involved in the type II fatty acid elongation cycle. Catalyzes the elongation of a wide range of acyl-ACP by the addition of two carbons from malonyl-ACP to an acyl acceptor. Can efficiently catalyze the conversion of palmitoleoyl-ACP (cis-hexadec-9-enoyl-ACP) to cis-vaccenoyl-ACP (cis-octadec-11-enoyl-ACP), an essential step in the thermal regulation of fatty acid composition.</text>
</comment>
<dbReference type="Gene3D" id="3.40.47.10">
    <property type="match status" value="1"/>
</dbReference>